<dbReference type="RefSeq" id="XP_004358981.1">
    <property type="nucleotide sequence ID" value="XM_004358924.1"/>
</dbReference>
<dbReference type="GO" id="GO:0008234">
    <property type="term" value="F:cysteine-type peptidase activity"/>
    <property type="evidence" value="ECO:0007669"/>
    <property type="project" value="InterPro"/>
</dbReference>
<evidence type="ECO:0000259" key="3">
    <source>
        <dbReference type="SMART" id="SM00198"/>
    </source>
</evidence>
<gene>
    <name evidence="5" type="ORF">DFA_01006</name>
</gene>
<dbReference type="Pfam" id="PF00112">
    <property type="entry name" value="Peptidase_C1"/>
    <property type="match status" value="1"/>
</dbReference>
<dbReference type="InterPro" id="IPR035940">
    <property type="entry name" value="CAP_sf"/>
</dbReference>
<evidence type="ECO:0000313" key="6">
    <source>
        <dbReference type="Proteomes" id="UP000007797"/>
    </source>
</evidence>
<dbReference type="InterPro" id="IPR000668">
    <property type="entry name" value="Peptidase_C1A_C"/>
</dbReference>
<feature type="signal peptide" evidence="2">
    <location>
        <begin position="1"/>
        <end position="20"/>
    </location>
</feature>
<keyword evidence="6" id="KW-1185">Reference proteome</keyword>
<dbReference type="OrthoDB" id="16347at2759"/>
<protein>
    <recommendedName>
        <fullName evidence="7">Gamete and mating-type specific protein A</fullName>
    </recommendedName>
</protein>
<dbReference type="InterPro" id="IPR039417">
    <property type="entry name" value="Peptidase_C1A_papain-like"/>
</dbReference>
<evidence type="ECO:0000259" key="4">
    <source>
        <dbReference type="SMART" id="SM00645"/>
    </source>
</evidence>
<dbReference type="SUPFAM" id="SSF55797">
    <property type="entry name" value="PR-1-like"/>
    <property type="match status" value="1"/>
</dbReference>
<feature type="domain" description="SCP" evidence="3">
    <location>
        <begin position="25"/>
        <end position="169"/>
    </location>
</feature>
<sequence>MRIHPTILLVIALMSGGAFANFSSDDQSSIVSGMNTLRTRVSPASQVPIQNLVWNNDLASNALGLATLCGSQYMSDAGASGVYSESVQTFDSDPNGEMLINAFSIGKEGYNYDDNLCYDNVDCAAYTNMLWEQSSQVGCAKVDCGSNTSGGSLRWRVVCNWNPAGSFAGVKPYTAVSHTSASLLNTDPNYSTYTEFDSNSGVNRILDLTNQDDAAKAAKSVSKKTKAVSSTDFDYRQNGIVPVPVDSRDCSAAYAFVAAAIAQTRVAMKRNVRPTVSVQQIIDCMNNNTATIGGVRSGCVNGSIHDALIYIRDFGLMKESDYPYTGASSNGVCKYDANKLIVKGGYMEFSDTGKQNILSKARNDGPVGVAVYADINLYDYRSGVYYCDNSFAANTTNHAVLLVGYNKDHDYYIVRNDWGTQWGENGFARITADPNHDCGISNNLAASMNTN</sequence>
<dbReference type="STRING" id="1054147.F4PV15"/>
<evidence type="ECO:0000256" key="2">
    <source>
        <dbReference type="SAM" id="SignalP"/>
    </source>
</evidence>
<comment type="similarity">
    <text evidence="1">Belongs to the peptidase C1 family.</text>
</comment>
<evidence type="ECO:0000313" key="5">
    <source>
        <dbReference type="EMBL" id="EGG21131.1"/>
    </source>
</evidence>
<dbReference type="PRINTS" id="PR00837">
    <property type="entry name" value="V5TPXLIKE"/>
</dbReference>
<dbReference type="PANTHER" id="PTHR12411">
    <property type="entry name" value="CYSTEINE PROTEASE FAMILY C1-RELATED"/>
    <property type="match status" value="1"/>
</dbReference>
<keyword evidence="2" id="KW-0732">Signal</keyword>
<dbReference type="KEGG" id="dfa:DFA_01006"/>
<dbReference type="InterPro" id="IPR038765">
    <property type="entry name" value="Papain-like_cys_pep_sf"/>
</dbReference>
<dbReference type="Proteomes" id="UP000007797">
    <property type="component" value="Unassembled WGS sequence"/>
</dbReference>
<feature type="chain" id="PRO_5018783099" description="Gamete and mating-type specific protein A" evidence="2">
    <location>
        <begin position="21"/>
        <end position="451"/>
    </location>
</feature>
<organism evidence="5 6">
    <name type="scientific">Cavenderia fasciculata</name>
    <name type="common">Slime mold</name>
    <name type="synonym">Dictyostelium fasciculatum</name>
    <dbReference type="NCBI Taxonomy" id="261658"/>
    <lineage>
        <taxon>Eukaryota</taxon>
        <taxon>Amoebozoa</taxon>
        <taxon>Evosea</taxon>
        <taxon>Eumycetozoa</taxon>
        <taxon>Dictyostelia</taxon>
        <taxon>Acytosteliales</taxon>
        <taxon>Cavenderiaceae</taxon>
        <taxon>Cavenderia</taxon>
    </lineage>
</organism>
<evidence type="ECO:0000256" key="1">
    <source>
        <dbReference type="ARBA" id="ARBA00008455"/>
    </source>
</evidence>
<proteinExistence type="inferred from homology"/>
<dbReference type="Gene3D" id="3.90.70.10">
    <property type="entry name" value="Cysteine proteinases"/>
    <property type="match status" value="1"/>
</dbReference>
<reference evidence="6" key="1">
    <citation type="journal article" date="2011" name="Genome Res.">
        <title>Phylogeny-wide analysis of social amoeba genomes highlights ancient origins for complex intercellular communication.</title>
        <authorList>
            <person name="Heidel A.J."/>
            <person name="Lawal H.M."/>
            <person name="Felder M."/>
            <person name="Schilde C."/>
            <person name="Helps N.R."/>
            <person name="Tunggal B."/>
            <person name="Rivero F."/>
            <person name="John U."/>
            <person name="Schleicher M."/>
            <person name="Eichinger L."/>
            <person name="Platzer M."/>
            <person name="Noegel A.A."/>
            <person name="Schaap P."/>
            <person name="Gloeckner G."/>
        </authorList>
    </citation>
    <scope>NUCLEOTIDE SEQUENCE [LARGE SCALE GENOMIC DNA]</scope>
    <source>
        <strain evidence="6">SH3</strain>
    </source>
</reference>
<dbReference type="SUPFAM" id="SSF54001">
    <property type="entry name" value="Cysteine proteinases"/>
    <property type="match status" value="1"/>
</dbReference>
<dbReference type="InterPro" id="IPR013128">
    <property type="entry name" value="Peptidase_C1A"/>
</dbReference>
<dbReference type="PROSITE" id="PS00639">
    <property type="entry name" value="THIOL_PROTEASE_HIS"/>
    <property type="match status" value="1"/>
</dbReference>
<dbReference type="OMA" id="FESRVAM"/>
<dbReference type="InterPro" id="IPR001283">
    <property type="entry name" value="CRISP-related"/>
</dbReference>
<dbReference type="SMART" id="SM00645">
    <property type="entry name" value="Pept_C1"/>
    <property type="match status" value="1"/>
</dbReference>
<dbReference type="InterPro" id="IPR025660">
    <property type="entry name" value="Pept_his_AS"/>
</dbReference>
<accession>F4PV15</accession>
<dbReference type="Gene3D" id="3.40.33.10">
    <property type="entry name" value="CAP"/>
    <property type="match status" value="1"/>
</dbReference>
<dbReference type="SMART" id="SM00198">
    <property type="entry name" value="SCP"/>
    <property type="match status" value="1"/>
</dbReference>
<dbReference type="InterPro" id="IPR014044">
    <property type="entry name" value="CAP_dom"/>
</dbReference>
<dbReference type="AlphaFoldDB" id="F4PV15"/>
<dbReference type="GeneID" id="14873199"/>
<dbReference type="Pfam" id="PF00188">
    <property type="entry name" value="CAP"/>
    <property type="match status" value="1"/>
</dbReference>
<dbReference type="CDD" id="cd02248">
    <property type="entry name" value="Peptidase_C1A"/>
    <property type="match status" value="1"/>
</dbReference>
<name>F4PV15_CACFS</name>
<dbReference type="GO" id="GO:0006508">
    <property type="term" value="P:proteolysis"/>
    <property type="evidence" value="ECO:0007669"/>
    <property type="project" value="InterPro"/>
</dbReference>
<dbReference type="EMBL" id="GL883010">
    <property type="protein sequence ID" value="EGG21131.1"/>
    <property type="molecule type" value="Genomic_DNA"/>
</dbReference>
<feature type="domain" description="Peptidase C1A papain C-terminal" evidence="4">
    <location>
        <begin position="229"/>
        <end position="448"/>
    </location>
</feature>
<evidence type="ECO:0008006" key="7">
    <source>
        <dbReference type="Google" id="ProtNLM"/>
    </source>
</evidence>